<evidence type="ECO:0000256" key="2">
    <source>
        <dbReference type="ARBA" id="ARBA00022475"/>
    </source>
</evidence>
<dbReference type="SMART" id="SM00304">
    <property type="entry name" value="HAMP"/>
    <property type="match status" value="1"/>
</dbReference>
<keyword evidence="5 10" id="KW-0472">Membrane</keyword>
<organism evidence="13 14">
    <name type="scientific">Vibrio astriarenae</name>
    <dbReference type="NCBI Taxonomy" id="1481923"/>
    <lineage>
        <taxon>Bacteria</taxon>
        <taxon>Pseudomonadati</taxon>
        <taxon>Pseudomonadota</taxon>
        <taxon>Gammaproteobacteria</taxon>
        <taxon>Vibrionales</taxon>
        <taxon>Vibrionaceae</taxon>
        <taxon>Vibrio</taxon>
    </lineage>
</organism>
<dbReference type="FunFam" id="1.10.287.950:FF:000001">
    <property type="entry name" value="Methyl-accepting chemotaxis sensory transducer"/>
    <property type="match status" value="1"/>
</dbReference>
<feature type="domain" description="HAMP" evidence="12">
    <location>
        <begin position="222"/>
        <end position="276"/>
    </location>
</feature>
<evidence type="ECO:0000313" key="14">
    <source>
        <dbReference type="Proteomes" id="UP000464262"/>
    </source>
</evidence>
<dbReference type="EMBL" id="CP047476">
    <property type="protein sequence ID" value="QIA64887.1"/>
    <property type="molecule type" value="Genomic_DNA"/>
</dbReference>
<dbReference type="PANTHER" id="PTHR32089">
    <property type="entry name" value="METHYL-ACCEPTING CHEMOTAXIS PROTEIN MCPB"/>
    <property type="match status" value="1"/>
</dbReference>
<dbReference type="InterPro" id="IPR033480">
    <property type="entry name" value="sCache_2"/>
</dbReference>
<keyword evidence="3 10" id="KW-0812">Transmembrane</keyword>
<reference evidence="13 14" key="1">
    <citation type="submission" date="2020-01" db="EMBL/GenBank/DDBJ databases">
        <title>Whole genome and functional gene identification of agarase of Vibrio HN897.</title>
        <authorList>
            <person name="Liu Y."/>
            <person name="Zhao Z."/>
        </authorList>
    </citation>
    <scope>NUCLEOTIDE SEQUENCE [LARGE SCALE GENOMIC DNA]</scope>
    <source>
        <strain evidence="13 14">HN897</strain>
    </source>
</reference>
<dbReference type="PRINTS" id="PR00260">
    <property type="entry name" value="CHEMTRNSDUCR"/>
</dbReference>
<dbReference type="Pfam" id="PF00015">
    <property type="entry name" value="MCPsignal"/>
    <property type="match status" value="1"/>
</dbReference>
<dbReference type="PROSITE" id="PS50111">
    <property type="entry name" value="CHEMOTAXIS_TRANSDUC_2"/>
    <property type="match status" value="1"/>
</dbReference>
<sequence length="554" mass="60220">MDVSIRKRLYILAIIPLILVSVGMLSVTYFKTKDLTQQQFSDTRENMLASKEAELKNYLQMAESAVQPLIDAGADLEEAMPILRNMTFGKDGYIFGYDSKGHRVVVGKSTADIGKNFYNATDARGNRFIQDLIRNAKTGDFTTYYFPKPGQSEALPKLGYSIFIPEWDLMLGTGFYTDDIDNMISQMEEKSNAAVLSSIMAVGSISFAVIIAVAFIATLITRSIMKPLELFDTSLASFAKGDADLTARMENFAASEFNQLSTNFNAFVISLQEIISNVSSTSQAVVEETNAMSSRAHEVDTLAAEQNRETEQVATAMTEMTSSSHEISQNALSAAQSAQEADTNARSAQETVNRAARSVQSLADEVLEASTVISRLEDNVQSISTALVVIQDIAEQTNLLALNAAIEAARAGEQGRGFAVVADEVRQLASRTQQSTGDIHTMIERLKQASDEAVQSMNTSRERGDDTVQEANAAASAIEEIQRAIANIHDMNSLIATATEEQAAVGRDIAERIVTISDQSARSASLAELNRTGSGELNSRASQLEQLISRFKIA</sequence>
<feature type="domain" description="Methyl-accepting transducer" evidence="11">
    <location>
        <begin position="281"/>
        <end position="517"/>
    </location>
</feature>
<dbReference type="GO" id="GO:0005886">
    <property type="term" value="C:plasma membrane"/>
    <property type="evidence" value="ECO:0007669"/>
    <property type="project" value="UniProtKB-SubCell"/>
</dbReference>
<dbReference type="GO" id="GO:0004888">
    <property type="term" value="F:transmembrane signaling receptor activity"/>
    <property type="evidence" value="ECO:0007669"/>
    <property type="project" value="InterPro"/>
</dbReference>
<dbReference type="CDD" id="cd11386">
    <property type="entry name" value="MCP_signal"/>
    <property type="match status" value="1"/>
</dbReference>
<feature type="transmembrane region" description="Helical" evidence="10">
    <location>
        <begin position="193"/>
        <end position="220"/>
    </location>
</feature>
<dbReference type="PROSITE" id="PS50885">
    <property type="entry name" value="HAMP"/>
    <property type="match status" value="1"/>
</dbReference>
<name>A0A7Z2T5V5_9VIBR</name>
<keyword evidence="2" id="KW-1003">Cell membrane</keyword>
<dbReference type="GO" id="GO:0007165">
    <property type="term" value="P:signal transduction"/>
    <property type="evidence" value="ECO:0007669"/>
    <property type="project" value="UniProtKB-KW"/>
</dbReference>
<evidence type="ECO:0000256" key="9">
    <source>
        <dbReference type="SAM" id="Coils"/>
    </source>
</evidence>
<dbReference type="InterPro" id="IPR004089">
    <property type="entry name" value="MCPsignal_dom"/>
</dbReference>
<dbReference type="InterPro" id="IPR003660">
    <property type="entry name" value="HAMP_dom"/>
</dbReference>
<keyword evidence="6 8" id="KW-0807">Transducer</keyword>
<keyword evidence="4 10" id="KW-1133">Transmembrane helix</keyword>
<dbReference type="RefSeq" id="WP_164649787.1">
    <property type="nucleotide sequence ID" value="NZ_CP047476.1"/>
</dbReference>
<protein>
    <submittedName>
        <fullName evidence="13">Chemotaxis protein</fullName>
    </submittedName>
</protein>
<evidence type="ECO:0000256" key="3">
    <source>
        <dbReference type="ARBA" id="ARBA00022692"/>
    </source>
</evidence>
<comment type="subcellular location">
    <subcellularLocation>
        <location evidence="1">Cell membrane</location>
        <topology evidence="1">Multi-pass membrane protein</topology>
    </subcellularLocation>
</comment>
<evidence type="ECO:0000259" key="12">
    <source>
        <dbReference type="PROSITE" id="PS50885"/>
    </source>
</evidence>
<dbReference type="GO" id="GO:0006935">
    <property type="term" value="P:chemotaxis"/>
    <property type="evidence" value="ECO:0007669"/>
    <property type="project" value="InterPro"/>
</dbReference>
<dbReference type="InterPro" id="IPR004090">
    <property type="entry name" value="Chemotax_Me-accpt_rcpt"/>
</dbReference>
<dbReference type="Gene3D" id="1.10.287.950">
    <property type="entry name" value="Methyl-accepting chemotaxis protein"/>
    <property type="match status" value="1"/>
</dbReference>
<dbReference type="SMART" id="SM01049">
    <property type="entry name" value="Cache_2"/>
    <property type="match status" value="1"/>
</dbReference>
<feature type="coiled-coil region" evidence="9">
    <location>
        <begin position="345"/>
        <end position="379"/>
    </location>
</feature>
<proteinExistence type="inferred from homology"/>
<comment type="similarity">
    <text evidence="7">Belongs to the methyl-accepting chemotaxis (MCP) protein family.</text>
</comment>
<gene>
    <name evidence="13" type="ORF">GT360_15080</name>
</gene>
<dbReference type="PANTHER" id="PTHR32089:SF119">
    <property type="entry name" value="METHYL-ACCEPTING CHEMOTAXIS PROTEIN CTPL"/>
    <property type="match status" value="1"/>
</dbReference>
<evidence type="ECO:0000256" key="5">
    <source>
        <dbReference type="ARBA" id="ARBA00023136"/>
    </source>
</evidence>
<dbReference type="Gene3D" id="3.30.450.20">
    <property type="entry name" value="PAS domain"/>
    <property type="match status" value="1"/>
</dbReference>
<evidence type="ECO:0000256" key="1">
    <source>
        <dbReference type="ARBA" id="ARBA00004651"/>
    </source>
</evidence>
<evidence type="ECO:0000256" key="4">
    <source>
        <dbReference type="ARBA" id="ARBA00022989"/>
    </source>
</evidence>
<dbReference type="Proteomes" id="UP000464262">
    <property type="component" value="Chromosome 2"/>
</dbReference>
<feature type="coiled-coil region" evidence="9">
    <location>
        <begin position="443"/>
        <end position="501"/>
    </location>
</feature>
<keyword evidence="9" id="KW-0175">Coiled coil</keyword>
<evidence type="ECO:0000256" key="7">
    <source>
        <dbReference type="ARBA" id="ARBA00029447"/>
    </source>
</evidence>
<dbReference type="KEGG" id="vas:GT360_15080"/>
<evidence type="ECO:0000259" key="11">
    <source>
        <dbReference type="PROSITE" id="PS50111"/>
    </source>
</evidence>
<dbReference type="SMART" id="SM00283">
    <property type="entry name" value="MA"/>
    <property type="match status" value="1"/>
</dbReference>
<accession>A0A7Z2T5V5</accession>
<feature type="transmembrane region" description="Helical" evidence="10">
    <location>
        <begin position="9"/>
        <end position="30"/>
    </location>
</feature>
<dbReference type="SUPFAM" id="SSF58104">
    <property type="entry name" value="Methyl-accepting chemotaxis protein (MCP) signaling domain"/>
    <property type="match status" value="1"/>
</dbReference>
<evidence type="ECO:0000313" key="13">
    <source>
        <dbReference type="EMBL" id="QIA64887.1"/>
    </source>
</evidence>
<keyword evidence="14" id="KW-1185">Reference proteome</keyword>
<evidence type="ECO:0000256" key="10">
    <source>
        <dbReference type="SAM" id="Phobius"/>
    </source>
</evidence>
<evidence type="ECO:0000256" key="6">
    <source>
        <dbReference type="ARBA" id="ARBA00023224"/>
    </source>
</evidence>
<dbReference type="Pfam" id="PF17200">
    <property type="entry name" value="sCache_2"/>
    <property type="match status" value="1"/>
</dbReference>
<dbReference type="AlphaFoldDB" id="A0A7Z2T5V5"/>
<evidence type="ECO:0000256" key="8">
    <source>
        <dbReference type="PROSITE-ProRule" id="PRU00284"/>
    </source>
</evidence>